<dbReference type="CDD" id="cd00093">
    <property type="entry name" value="HTH_XRE"/>
    <property type="match status" value="1"/>
</dbReference>
<dbReference type="InterPro" id="IPR010982">
    <property type="entry name" value="Lambda_DNA-bd_dom_sf"/>
</dbReference>
<accession>A0A9X2E8G6</accession>
<dbReference type="Gene3D" id="1.10.260.40">
    <property type="entry name" value="lambda repressor-like DNA-binding domains"/>
    <property type="match status" value="1"/>
</dbReference>
<keyword evidence="3" id="KW-1185">Reference proteome</keyword>
<sequence length="413" mass="44781">MLDDLAGKRTGERIQILRQRRGLSRPVLAGLVGMSASWLRGIERGTRLPPRLPQLGKLAEALAVGDVAVLAGIDMDLGGATSIPVASFARIPHDAVPAIRAAVRDPLLVVPAGPVDVPALTSRTADAWRLWHHSRRHRTDVGRILPRLVTDARVAARITEGPDRRAANAVLADVYALVQHEVVWASETDLIWTAADRALTAAQEADTPAALASAGWTLGMVQRSVGDTDAALTLTRDVAALLEPRLEDAEDDIRGMYGALQLHAAVTAARAGREGDAWRYWDAARATAARLGERYHHPWTMFGTSNVKLHAVSIDADLSKSCDARTHAEAIDPDEIPSRERRGRLGVEIARSYHQRRDYAAALHWLEQAYVTSADSVRYSPTARQMTADTVDRGGALISRRARSLAESLGLPV</sequence>
<dbReference type="GO" id="GO:0003677">
    <property type="term" value="F:DNA binding"/>
    <property type="evidence" value="ECO:0007669"/>
    <property type="project" value="InterPro"/>
</dbReference>
<gene>
    <name evidence="2" type="ORF">NDR86_18765</name>
</gene>
<dbReference type="Proteomes" id="UP001139157">
    <property type="component" value="Unassembled WGS sequence"/>
</dbReference>
<comment type="caution">
    <text evidence="2">The sequence shown here is derived from an EMBL/GenBank/DDBJ whole genome shotgun (WGS) entry which is preliminary data.</text>
</comment>
<dbReference type="RefSeq" id="WP_251913767.1">
    <property type="nucleotide sequence ID" value="NZ_JAMRXG010000007.1"/>
</dbReference>
<name>A0A9X2E8G6_9NOCA</name>
<dbReference type="InterPro" id="IPR001387">
    <property type="entry name" value="Cro/C1-type_HTH"/>
</dbReference>
<dbReference type="Pfam" id="PF13560">
    <property type="entry name" value="HTH_31"/>
    <property type="match status" value="1"/>
</dbReference>
<dbReference type="PROSITE" id="PS50943">
    <property type="entry name" value="HTH_CROC1"/>
    <property type="match status" value="1"/>
</dbReference>
<evidence type="ECO:0000259" key="1">
    <source>
        <dbReference type="PROSITE" id="PS50943"/>
    </source>
</evidence>
<evidence type="ECO:0000313" key="3">
    <source>
        <dbReference type="Proteomes" id="UP001139157"/>
    </source>
</evidence>
<dbReference type="SMART" id="SM00530">
    <property type="entry name" value="HTH_XRE"/>
    <property type="match status" value="1"/>
</dbReference>
<dbReference type="SUPFAM" id="SSF47413">
    <property type="entry name" value="lambda repressor-like DNA-binding domains"/>
    <property type="match status" value="1"/>
</dbReference>
<reference evidence="2" key="1">
    <citation type="submission" date="2022-06" db="EMBL/GenBank/DDBJ databases">
        <title>Novel species in genus nocardia.</title>
        <authorList>
            <person name="Li F."/>
        </authorList>
    </citation>
    <scope>NUCLEOTIDE SEQUENCE</scope>
    <source>
        <strain evidence="2">CDC141</strain>
    </source>
</reference>
<feature type="domain" description="HTH cro/C1-type" evidence="1">
    <location>
        <begin position="14"/>
        <end position="70"/>
    </location>
</feature>
<evidence type="ECO:0000313" key="2">
    <source>
        <dbReference type="EMBL" id="MCM6775520.1"/>
    </source>
</evidence>
<proteinExistence type="predicted"/>
<protein>
    <submittedName>
        <fullName evidence="2">Helix-turn-helix domain-containing protein</fullName>
    </submittedName>
</protein>
<dbReference type="EMBL" id="JAMRXG010000007">
    <property type="protein sequence ID" value="MCM6775520.1"/>
    <property type="molecule type" value="Genomic_DNA"/>
</dbReference>
<organism evidence="2 3">
    <name type="scientific">Nocardia pulmonis</name>
    <dbReference type="NCBI Taxonomy" id="2951408"/>
    <lineage>
        <taxon>Bacteria</taxon>
        <taxon>Bacillati</taxon>
        <taxon>Actinomycetota</taxon>
        <taxon>Actinomycetes</taxon>
        <taxon>Mycobacteriales</taxon>
        <taxon>Nocardiaceae</taxon>
        <taxon>Nocardia</taxon>
    </lineage>
</organism>
<dbReference type="AlphaFoldDB" id="A0A9X2E8G6"/>